<organism evidence="5 6">
    <name type="scientific">Sphingobacterium spiritivorum</name>
    <name type="common">Flavobacterium spiritivorum</name>
    <dbReference type="NCBI Taxonomy" id="258"/>
    <lineage>
        <taxon>Bacteria</taxon>
        <taxon>Pseudomonadati</taxon>
        <taxon>Bacteroidota</taxon>
        <taxon>Sphingobacteriia</taxon>
        <taxon>Sphingobacteriales</taxon>
        <taxon>Sphingobacteriaceae</taxon>
        <taxon>Sphingobacterium</taxon>
    </lineage>
</organism>
<dbReference type="InterPro" id="IPR008969">
    <property type="entry name" value="CarboxyPept-like_regulatory"/>
</dbReference>
<evidence type="ECO:0000259" key="4">
    <source>
        <dbReference type="Pfam" id="PF14905"/>
    </source>
</evidence>
<dbReference type="Pfam" id="PF14905">
    <property type="entry name" value="OMP_b-brl_3"/>
    <property type="match status" value="1"/>
</dbReference>
<protein>
    <recommendedName>
        <fullName evidence="4">Outer membrane protein beta-barrel domain-containing protein</fullName>
    </recommendedName>
</protein>
<gene>
    <name evidence="5" type="ORF">NCTC11388_02937</name>
</gene>
<evidence type="ECO:0000256" key="3">
    <source>
        <dbReference type="ARBA" id="ARBA00023237"/>
    </source>
</evidence>
<dbReference type="Gene3D" id="2.40.170.20">
    <property type="entry name" value="TonB-dependent receptor, beta-barrel domain"/>
    <property type="match status" value="1"/>
</dbReference>
<keyword evidence="3" id="KW-0998">Cell outer membrane</keyword>
<feature type="domain" description="Outer membrane protein beta-barrel" evidence="4">
    <location>
        <begin position="372"/>
        <end position="767"/>
    </location>
</feature>
<proteinExistence type="predicted"/>
<comment type="subcellular location">
    <subcellularLocation>
        <location evidence="1">Cell outer membrane</location>
    </subcellularLocation>
</comment>
<evidence type="ECO:0000313" key="5">
    <source>
        <dbReference type="EMBL" id="SUJ19869.1"/>
    </source>
</evidence>
<evidence type="ECO:0000313" key="6">
    <source>
        <dbReference type="Proteomes" id="UP000254893"/>
    </source>
</evidence>
<dbReference type="SUPFAM" id="SSF49464">
    <property type="entry name" value="Carboxypeptidase regulatory domain-like"/>
    <property type="match status" value="1"/>
</dbReference>
<sequence length="790" mass="91637">MKHILLLFLFPSLLWAQQKQMQGKVINDKNETLANVTVVLMDSLYQALHEIRTDASGKFTLSLDNNTNYYISARDLNYQAYEEFIQPDTIQGQLLIRLTAKTTQLEEVLIEGKRPRVTRKVDRLEFNVQNSNISALSSWEILKRTPLVKVLGSDISIKGSRNILVMINDKPVTLTGEELKNLLENSSGTDVQAVEVITNPPAKYEASGTAIINIKMKQNQLYGYRGVLLAKAEQSNYGKQIFGLTNYFKTEKFNFKGIYNFGRGTYARYGTDYVQYASDNTTWISKMDRIDDNKNQQTYVFTADYNPDSTLTLSFGWNGFYSPNSEGIYRVPTLIYNQQQQVESNYLTTNDHYRSTKNNNLFLQLVKKFSAANTLDWATYYTTNNRVNYQDILTELNFKDQDPSTSHFTSDNDNKTRLFSSQVDFSHKGKQLELEFGGKYSYISTFSKLIFADNENGELAFRPEKSSDFDYEEHNIAGYGSASYQWKKWSLKAGLRAEYTNLTGTVSQPSDINKTDYLTLFPTFYAQYETSDKSQFGFSYGKRISRPSYSWLNPTKSYYNLFSYFQGDARLRATIVHNLNLTYTRNNWNIDLFYRYEKWPSMEISYQDDATHNLIYHYTNIEKGQGAGIDISKNLDIKPWWSVNGMLSAMYNENYFEGVDKLIHKNDVYQLNTTLSTSFILNKKTDWNVEVGNSYYSPSIQGPFRISGFSSTYFVMNRKFIHKKLELSLYFLDIFKSEKIKVATNYANQNNYFLDYRDTQKISATLRFNFGNQTIRNNKTIRKTDEQNRL</sequence>
<dbReference type="GO" id="GO:0009279">
    <property type="term" value="C:cell outer membrane"/>
    <property type="evidence" value="ECO:0007669"/>
    <property type="project" value="UniProtKB-SubCell"/>
</dbReference>
<dbReference type="InterPro" id="IPR036942">
    <property type="entry name" value="Beta-barrel_TonB_sf"/>
</dbReference>
<keyword evidence="2" id="KW-0472">Membrane</keyword>
<evidence type="ECO:0000256" key="2">
    <source>
        <dbReference type="ARBA" id="ARBA00023136"/>
    </source>
</evidence>
<dbReference type="AlphaFoldDB" id="A0A380CFJ8"/>
<dbReference type="EMBL" id="UGYW01000002">
    <property type="protein sequence ID" value="SUJ19869.1"/>
    <property type="molecule type" value="Genomic_DNA"/>
</dbReference>
<dbReference type="SUPFAM" id="SSF56935">
    <property type="entry name" value="Porins"/>
    <property type="match status" value="1"/>
</dbReference>
<reference evidence="5 6" key="1">
    <citation type="submission" date="2018-06" db="EMBL/GenBank/DDBJ databases">
        <authorList>
            <consortium name="Pathogen Informatics"/>
            <person name="Doyle S."/>
        </authorList>
    </citation>
    <scope>NUCLEOTIDE SEQUENCE [LARGE SCALE GENOMIC DNA]</scope>
    <source>
        <strain evidence="5 6">NCTC11388</strain>
    </source>
</reference>
<dbReference type="RefSeq" id="WP_115170659.1">
    <property type="nucleotide sequence ID" value="NZ_UGYW01000002.1"/>
</dbReference>
<dbReference type="InterPro" id="IPR041700">
    <property type="entry name" value="OMP_b-brl_3"/>
</dbReference>
<evidence type="ECO:0000256" key="1">
    <source>
        <dbReference type="ARBA" id="ARBA00004442"/>
    </source>
</evidence>
<name>A0A380CFJ8_SPHSI</name>
<accession>A0A380CFJ8</accession>
<dbReference type="Proteomes" id="UP000254893">
    <property type="component" value="Unassembled WGS sequence"/>
</dbReference>